<evidence type="ECO:0000313" key="2">
    <source>
        <dbReference type="Proteomes" id="UP000790377"/>
    </source>
</evidence>
<reference evidence="1" key="1">
    <citation type="journal article" date="2021" name="New Phytol.">
        <title>Evolutionary innovations through gain and loss of genes in the ectomycorrhizal Boletales.</title>
        <authorList>
            <person name="Wu G."/>
            <person name="Miyauchi S."/>
            <person name="Morin E."/>
            <person name="Kuo A."/>
            <person name="Drula E."/>
            <person name="Varga T."/>
            <person name="Kohler A."/>
            <person name="Feng B."/>
            <person name="Cao Y."/>
            <person name="Lipzen A."/>
            <person name="Daum C."/>
            <person name="Hundley H."/>
            <person name="Pangilinan J."/>
            <person name="Johnson J."/>
            <person name="Barry K."/>
            <person name="LaButti K."/>
            <person name="Ng V."/>
            <person name="Ahrendt S."/>
            <person name="Min B."/>
            <person name="Choi I.G."/>
            <person name="Park H."/>
            <person name="Plett J.M."/>
            <person name="Magnuson J."/>
            <person name="Spatafora J.W."/>
            <person name="Nagy L.G."/>
            <person name="Henrissat B."/>
            <person name="Grigoriev I.V."/>
            <person name="Yang Z.L."/>
            <person name="Xu J."/>
            <person name="Martin F.M."/>
        </authorList>
    </citation>
    <scope>NUCLEOTIDE SEQUENCE</scope>
    <source>
        <strain evidence="1">ATCC 28755</strain>
    </source>
</reference>
<accession>A0ACB8AMH5</accession>
<gene>
    <name evidence="1" type="ORF">BJ138DRAFT_1110405</name>
</gene>
<evidence type="ECO:0000313" key="1">
    <source>
        <dbReference type="EMBL" id="KAH7914604.1"/>
    </source>
</evidence>
<protein>
    <submittedName>
        <fullName evidence="1">Uncharacterized protein</fullName>
    </submittedName>
</protein>
<organism evidence="1 2">
    <name type="scientific">Hygrophoropsis aurantiaca</name>
    <dbReference type="NCBI Taxonomy" id="72124"/>
    <lineage>
        <taxon>Eukaryota</taxon>
        <taxon>Fungi</taxon>
        <taxon>Dikarya</taxon>
        <taxon>Basidiomycota</taxon>
        <taxon>Agaricomycotina</taxon>
        <taxon>Agaricomycetes</taxon>
        <taxon>Agaricomycetidae</taxon>
        <taxon>Boletales</taxon>
        <taxon>Coniophorineae</taxon>
        <taxon>Hygrophoropsidaceae</taxon>
        <taxon>Hygrophoropsis</taxon>
    </lineage>
</organism>
<keyword evidence="2" id="KW-1185">Reference proteome</keyword>
<name>A0ACB8AMH5_9AGAM</name>
<comment type="caution">
    <text evidence="1">The sequence shown here is derived from an EMBL/GenBank/DDBJ whole genome shotgun (WGS) entry which is preliminary data.</text>
</comment>
<sequence>MERSIVDTSSVMAGIFISATVFLILTAQIVMYFRAIAAQDALWIKATWVAAGFNIHHLCMSFPMGGLYTTCLYANFLARTSYLNDKKFTEDTLESDSKVLEPIEFVRGRYSLSSMRSDPHT</sequence>
<proteinExistence type="predicted"/>
<dbReference type="EMBL" id="MU267611">
    <property type="protein sequence ID" value="KAH7914604.1"/>
    <property type="molecule type" value="Genomic_DNA"/>
</dbReference>
<dbReference type="Proteomes" id="UP000790377">
    <property type="component" value="Unassembled WGS sequence"/>
</dbReference>